<dbReference type="InterPro" id="IPR000086">
    <property type="entry name" value="NUDIX_hydrolase_dom"/>
</dbReference>
<dbReference type="PANTHER" id="PTHR43046">
    <property type="entry name" value="GDP-MANNOSE MANNOSYL HYDROLASE"/>
    <property type="match status" value="1"/>
</dbReference>
<feature type="domain" description="Nudix hydrolase" evidence="3">
    <location>
        <begin position="4"/>
        <end position="140"/>
    </location>
</feature>
<dbReference type="Gene3D" id="3.90.79.10">
    <property type="entry name" value="Nucleoside Triphosphate Pyrophosphohydrolase"/>
    <property type="match status" value="1"/>
</dbReference>
<accession>A0A8E2LCK0</accession>
<proteinExistence type="predicted"/>
<gene>
    <name evidence="4" type="ORF">BWZ43_24990</name>
</gene>
<evidence type="ECO:0000313" key="4">
    <source>
        <dbReference type="EMBL" id="OOP65456.1"/>
    </source>
</evidence>
<protein>
    <submittedName>
        <fullName evidence="4">NUDIX hydrolase</fullName>
    </submittedName>
</protein>
<dbReference type="EMBL" id="MTLA01000494">
    <property type="protein sequence ID" value="OOP65456.1"/>
    <property type="molecule type" value="Genomic_DNA"/>
</dbReference>
<keyword evidence="2 4" id="KW-0378">Hydrolase</keyword>
<dbReference type="PANTHER" id="PTHR43046:SF14">
    <property type="entry name" value="MUTT_NUDIX FAMILY PROTEIN"/>
    <property type="match status" value="1"/>
</dbReference>
<dbReference type="AlphaFoldDB" id="A0A8E2LCK0"/>
<keyword evidence="5" id="KW-1185">Reference proteome</keyword>
<comment type="caution">
    <text evidence="4">The sequence shown here is derived from an EMBL/GenBank/DDBJ whole genome shotgun (WGS) entry which is preliminary data.</text>
</comment>
<dbReference type="RefSeq" id="WP_071976953.1">
    <property type="nucleotide sequence ID" value="NZ_CP065424.1"/>
</dbReference>
<organism evidence="4 5">
    <name type="scientific">Heyndrickxia oleronia</name>
    <dbReference type="NCBI Taxonomy" id="38875"/>
    <lineage>
        <taxon>Bacteria</taxon>
        <taxon>Bacillati</taxon>
        <taxon>Bacillota</taxon>
        <taxon>Bacilli</taxon>
        <taxon>Bacillales</taxon>
        <taxon>Bacillaceae</taxon>
        <taxon>Heyndrickxia</taxon>
    </lineage>
</organism>
<evidence type="ECO:0000259" key="3">
    <source>
        <dbReference type="PROSITE" id="PS51462"/>
    </source>
</evidence>
<comment type="cofactor">
    <cofactor evidence="1">
        <name>Mg(2+)</name>
        <dbReference type="ChEBI" id="CHEBI:18420"/>
    </cofactor>
</comment>
<evidence type="ECO:0000256" key="1">
    <source>
        <dbReference type="ARBA" id="ARBA00001946"/>
    </source>
</evidence>
<dbReference type="Pfam" id="PF00293">
    <property type="entry name" value="NUDIX"/>
    <property type="match status" value="1"/>
</dbReference>
<dbReference type="InterPro" id="IPR015797">
    <property type="entry name" value="NUDIX_hydrolase-like_dom_sf"/>
</dbReference>
<dbReference type="GO" id="GO:0016787">
    <property type="term" value="F:hydrolase activity"/>
    <property type="evidence" value="ECO:0007669"/>
    <property type="project" value="UniProtKB-KW"/>
</dbReference>
<dbReference type="SUPFAM" id="SSF55811">
    <property type="entry name" value="Nudix"/>
    <property type="match status" value="1"/>
</dbReference>
<sequence length="159" mass="18135">MSNHIRIRAGAIIIKDDLVLLTEYNDPIRGLVYDFPAGGVEPKESIIEAVKREAKEEASVNVEVGPLAFAYEYVPHLNNNKFGKTHTLVMMFDCVIKKGSFPKLPEIPDPNQTGVKWIPLAELEKIELYANIQSQLKNYTFHKRNIDLIQEHNIKYEAD</sequence>
<name>A0A8E2LCK0_9BACI</name>
<dbReference type="Proteomes" id="UP000189761">
    <property type="component" value="Unassembled WGS sequence"/>
</dbReference>
<reference evidence="4 5" key="1">
    <citation type="submission" date="2017-01" db="EMBL/GenBank/DDBJ databases">
        <title>Draft genome sequence of Bacillus oleronius.</title>
        <authorList>
            <person name="Allam M."/>
        </authorList>
    </citation>
    <scope>NUCLEOTIDE SEQUENCE [LARGE SCALE GENOMIC DNA]</scope>
    <source>
        <strain evidence="4 5">DSM 9356</strain>
    </source>
</reference>
<evidence type="ECO:0000256" key="2">
    <source>
        <dbReference type="ARBA" id="ARBA00022801"/>
    </source>
</evidence>
<evidence type="ECO:0000313" key="5">
    <source>
        <dbReference type="Proteomes" id="UP000189761"/>
    </source>
</evidence>
<dbReference type="PROSITE" id="PS51462">
    <property type="entry name" value="NUDIX"/>
    <property type="match status" value="1"/>
</dbReference>